<dbReference type="InterPro" id="IPR003764">
    <property type="entry name" value="GlcNAc_6-P_deAcase"/>
</dbReference>
<dbReference type="OrthoDB" id="9776488at2"/>
<dbReference type="PIRSF" id="PIRSF038994">
    <property type="entry name" value="NagA"/>
    <property type="match status" value="1"/>
</dbReference>
<dbReference type="GO" id="GO:0046872">
    <property type="term" value="F:metal ion binding"/>
    <property type="evidence" value="ECO:0007669"/>
    <property type="project" value="UniProtKB-KW"/>
</dbReference>
<feature type="binding site" evidence="6">
    <location>
        <begin position="302"/>
        <end position="304"/>
    </location>
    <ligand>
        <name>substrate</name>
    </ligand>
</feature>
<accession>A0A154BRQ0</accession>
<dbReference type="RefSeq" id="WP_066242192.1">
    <property type="nucleotide sequence ID" value="NZ_LSGP01000017.1"/>
</dbReference>
<feature type="active site" description="Proton donor/acceptor" evidence="5">
    <location>
        <position position="265"/>
    </location>
</feature>
<dbReference type="SUPFAM" id="SSF51556">
    <property type="entry name" value="Metallo-dependent hydrolases"/>
    <property type="match status" value="1"/>
</dbReference>
<dbReference type="InterPro" id="IPR006680">
    <property type="entry name" value="Amidohydro-rel"/>
</dbReference>
<keyword evidence="4" id="KW-0119">Carbohydrate metabolism</keyword>
<dbReference type="PANTHER" id="PTHR11113:SF14">
    <property type="entry name" value="N-ACETYLGLUCOSAMINE-6-PHOSPHATE DEACETYLASE"/>
    <property type="match status" value="1"/>
</dbReference>
<feature type="binding site" evidence="7">
    <location>
        <position position="187"/>
    </location>
    <ligand>
        <name>Zn(2+)</name>
        <dbReference type="ChEBI" id="CHEBI:29105"/>
    </ligand>
</feature>
<feature type="domain" description="Amidohydrolase-related" evidence="8">
    <location>
        <begin position="38"/>
        <end position="357"/>
    </location>
</feature>
<evidence type="ECO:0000313" key="10">
    <source>
        <dbReference type="Proteomes" id="UP000076268"/>
    </source>
</evidence>
<dbReference type="GO" id="GO:0008448">
    <property type="term" value="F:N-acetylglucosamine-6-phosphate deacetylase activity"/>
    <property type="evidence" value="ECO:0007669"/>
    <property type="project" value="InterPro"/>
</dbReference>
<feature type="binding site" evidence="6">
    <location>
        <begin position="211"/>
        <end position="212"/>
    </location>
    <ligand>
        <name>substrate</name>
    </ligand>
</feature>
<feature type="binding site" evidence="6">
    <location>
        <position position="132"/>
    </location>
    <ligand>
        <name>substrate</name>
    </ligand>
</feature>
<evidence type="ECO:0000256" key="4">
    <source>
        <dbReference type="PIRNR" id="PIRNR038994"/>
    </source>
</evidence>
<protein>
    <recommendedName>
        <fullName evidence="8">Amidohydrolase-related domain-containing protein</fullName>
    </recommendedName>
</protein>
<feature type="binding site" evidence="6">
    <location>
        <position position="243"/>
    </location>
    <ligand>
        <name>substrate</name>
    </ligand>
</feature>
<feature type="binding site" evidence="6">
    <location>
        <position position="219"/>
    </location>
    <ligand>
        <name>substrate</name>
    </ligand>
</feature>
<evidence type="ECO:0000259" key="8">
    <source>
        <dbReference type="Pfam" id="PF01979"/>
    </source>
</evidence>
<evidence type="ECO:0000256" key="5">
    <source>
        <dbReference type="PIRSR" id="PIRSR038994-1"/>
    </source>
</evidence>
<dbReference type="Pfam" id="PF01979">
    <property type="entry name" value="Amidohydro_1"/>
    <property type="match status" value="1"/>
</dbReference>
<organism evidence="9 10">
    <name type="scientific">Anaerosporomusa subterranea</name>
    <dbReference type="NCBI Taxonomy" id="1794912"/>
    <lineage>
        <taxon>Bacteria</taxon>
        <taxon>Bacillati</taxon>
        <taxon>Bacillota</taxon>
        <taxon>Negativicutes</taxon>
        <taxon>Acetonemataceae</taxon>
        <taxon>Anaerosporomusa</taxon>
    </lineage>
</organism>
<dbReference type="AlphaFoldDB" id="A0A154BRQ0"/>
<reference evidence="9 10" key="1">
    <citation type="submission" date="2016-02" db="EMBL/GenBank/DDBJ databases">
        <title>Anaerosporomusa subterraneum gen. nov., sp. nov., a spore-forming obligate anaerobe isolated from saprolite.</title>
        <authorList>
            <person name="Choi J.K."/>
            <person name="Shah M."/>
            <person name="Yee N."/>
        </authorList>
    </citation>
    <scope>NUCLEOTIDE SEQUENCE [LARGE SCALE GENOMIC DNA]</scope>
    <source>
        <strain evidence="9 10">RU4</strain>
    </source>
</reference>
<dbReference type="GO" id="GO:0006046">
    <property type="term" value="P:N-acetylglucosamine catabolic process"/>
    <property type="evidence" value="ECO:0007669"/>
    <property type="project" value="TreeGrafter"/>
</dbReference>
<comment type="cofactor">
    <cofactor evidence="7">
        <name>a divalent metal cation</name>
        <dbReference type="ChEBI" id="CHEBI:60240"/>
    </cofactor>
    <text evidence="7">Binds 1 divalent metal cation per subunit.</text>
</comment>
<dbReference type="Gene3D" id="3.20.20.140">
    <property type="entry name" value="Metal-dependent hydrolases"/>
    <property type="match status" value="1"/>
</dbReference>
<keyword evidence="2 7" id="KW-0479">Metal-binding</keyword>
<evidence type="ECO:0000256" key="6">
    <source>
        <dbReference type="PIRSR" id="PIRSR038994-2"/>
    </source>
</evidence>
<evidence type="ECO:0000256" key="7">
    <source>
        <dbReference type="PIRSR" id="PIRSR038994-3"/>
    </source>
</evidence>
<gene>
    <name evidence="9" type="ORF">AXX12_08935</name>
</gene>
<proteinExistence type="inferred from homology"/>
<sequence>MSQQWQGRHWRTGQSIAVTVRDGVIADIKPCSDTEPWIAPGLIDVQVNGAGGFNFNGPDAAPETVENVVRILHSHGVTRFCPTVTTATKDSILRSIRAITVACEQNSLVNHAVLGIHVEGPFISAEAGPRGAHNSEWTRDPDWQEFLDWQEAAKGRVVMVTLAPERPGAIDFIKELSKSGVIAALGHTAANEAQILAAVKAGASMSTHLGNGAHPYIKRHPNYIWSQLANDQLWAGLIGDGFHLPASTLKVMMQAKRDKAILVSDASYLAGMPSGEYTTHHHVKVVLESNGRLHLKATPDILSGAAMLLDTCVQNLVNMGVASIAEAIEMAATRPAQLLGSKDGGSIDINNCADFFLYRWLDDGPGGTLQICETVTAGNTVYKNE</sequence>
<evidence type="ECO:0000256" key="3">
    <source>
        <dbReference type="ARBA" id="ARBA00022801"/>
    </source>
</evidence>
<evidence type="ECO:0000313" key="9">
    <source>
        <dbReference type="EMBL" id="KYZ76545.1"/>
    </source>
</evidence>
<comment type="caution">
    <text evidence="9">The sequence shown here is derived from an EMBL/GenBank/DDBJ whole genome shotgun (WGS) entry which is preliminary data.</text>
</comment>
<dbReference type="Proteomes" id="UP000076268">
    <property type="component" value="Unassembled WGS sequence"/>
</dbReference>
<evidence type="ECO:0000256" key="1">
    <source>
        <dbReference type="ARBA" id="ARBA00010716"/>
    </source>
</evidence>
<dbReference type="PANTHER" id="PTHR11113">
    <property type="entry name" value="N-ACETYLGLUCOSAMINE-6-PHOSPHATE DEACETYLASE"/>
    <property type="match status" value="1"/>
</dbReference>
<dbReference type="EMBL" id="LSGP01000017">
    <property type="protein sequence ID" value="KYZ76545.1"/>
    <property type="molecule type" value="Genomic_DNA"/>
</dbReference>
<keyword evidence="10" id="KW-1185">Reference proteome</keyword>
<evidence type="ECO:0000256" key="2">
    <source>
        <dbReference type="ARBA" id="ARBA00022723"/>
    </source>
</evidence>
<name>A0A154BRQ0_ANASB</name>
<dbReference type="InterPro" id="IPR032466">
    <property type="entry name" value="Metal_Hydrolase"/>
</dbReference>
<feature type="binding site" evidence="7">
    <location>
        <position position="208"/>
    </location>
    <ligand>
        <name>Zn(2+)</name>
        <dbReference type="ChEBI" id="CHEBI:29105"/>
    </ligand>
</feature>
<feature type="binding site" evidence="7">
    <location>
        <position position="119"/>
    </location>
    <ligand>
        <name>Zn(2+)</name>
        <dbReference type="ChEBI" id="CHEBI:29105"/>
    </ligand>
</feature>
<comment type="similarity">
    <text evidence="1 4">Belongs to the metallo-dependent hydrolases superfamily. NagA family.</text>
</comment>
<dbReference type="STRING" id="1794912.AXX12_08935"/>
<keyword evidence="3 4" id="KW-0378">Hydrolase</keyword>